<sequence length="97" mass="10023">MASLSAAFAAAPWAGIQAAARPTPPSPASPSAAAAAAARSAQSEVKMENVGRRANEEVQEAACELASLSLPNTADDVSPRKRSQRFTADVSMCRRLP</sequence>
<comment type="caution">
    <text evidence="1">The sequence shown here is derived from an EMBL/GenBank/DDBJ whole genome shotgun (WGS) entry which is preliminary data.</text>
</comment>
<name>A0ACB8GAR1_9SAUR</name>
<organism evidence="1 2">
    <name type="scientific">Sphaerodactylus townsendi</name>
    <dbReference type="NCBI Taxonomy" id="933632"/>
    <lineage>
        <taxon>Eukaryota</taxon>
        <taxon>Metazoa</taxon>
        <taxon>Chordata</taxon>
        <taxon>Craniata</taxon>
        <taxon>Vertebrata</taxon>
        <taxon>Euteleostomi</taxon>
        <taxon>Lepidosauria</taxon>
        <taxon>Squamata</taxon>
        <taxon>Bifurcata</taxon>
        <taxon>Gekkota</taxon>
        <taxon>Sphaerodactylidae</taxon>
        <taxon>Sphaerodactylus</taxon>
    </lineage>
</organism>
<reference evidence="1" key="1">
    <citation type="submission" date="2021-08" db="EMBL/GenBank/DDBJ databases">
        <title>The first chromosome-level gecko genome reveals the dynamic sex chromosomes of Neotropical dwarf geckos (Sphaerodactylidae: Sphaerodactylus).</title>
        <authorList>
            <person name="Pinto B.J."/>
            <person name="Keating S.E."/>
            <person name="Gamble T."/>
        </authorList>
    </citation>
    <scope>NUCLEOTIDE SEQUENCE</scope>
    <source>
        <strain evidence="1">TG3544</strain>
    </source>
</reference>
<dbReference type="Proteomes" id="UP000827872">
    <property type="component" value="Linkage Group LG01"/>
</dbReference>
<dbReference type="EMBL" id="CM037614">
    <property type="protein sequence ID" value="KAH8016542.1"/>
    <property type="molecule type" value="Genomic_DNA"/>
</dbReference>
<gene>
    <name evidence="1" type="ORF">K3G42_019478</name>
</gene>
<evidence type="ECO:0000313" key="2">
    <source>
        <dbReference type="Proteomes" id="UP000827872"/>
    </source>
</evidence>
<protein>
    <submittedName>
        <fullName evidence="1">Uncharacterized protein</fullName>
    </submittedName>
</protein>
<proteinExistence type="predicted"/>
<keyword evidence="2" id="KW-1185">Reference proteome</keyword>
<evidence type="ECO:0000313" key="1">
    <source>
        <dbReference type="EMBL" id="KAH8016542.1"/>
    </source>
</evidence>
<accession>A0ACB8GAR1</accession>